<dbReference type="Pfam" id="PF00096">
    <property type="entry name" value="zf-C2H2"/>
    <property type="match status" value="5"/>
</dbReference>
<reference evidence="10" key="1">
    <citation type="submission" date="2021-12" db="EMBL/GenBank/DDBJ databases">
        <authorList>
            <person name="Martin H S."/>
        </authorList>
    </citation>
    <scope>NUCLEOTIDE SEQUENCE</scope>
</reference>
<keyword evidence="11" id="KW-1185">Reference proteome</keyword>
<organism evidence="10 11">
    <name type="scientific">Brenthis ino</name>
    <name type="common">lesser marbled fritillary</name>
    <dbReference type="NCBI Taxonomy" id="405034"/>
    <lineage>
        <taxon>Eukaryota</taxon>
        <taxon>Metazoa</taxon>
        <taxon>Ecdysozoa</taxon>
        <taxon>Arthropoda</taxon>
        <taxon>Hexapoda</taxon>
        <taxon>Insecta</taxon>
        <taxon>Pterygota</taxon>
        <taxon>Neoptera</taxon>
        <taxon>Endopterygota</taxon>
        <taxon>Lepidoptera</taxon>
        <taxon>Glossata</taxon>
        <taxon>Ditrysia</taxon>
        <taxon>Papilionoidea</taxon>
        <taxon>Nymphalidae</taxon>
        <taxon>Heliconiinae</taxon>
        <taxon>Argynnini</taxon>
        <taxon>Brenthis</taxon>
    </lineage>
</organism>
<dbReference type="FunFam" id="3.30.160.60:FF:000100">
    <property type="entry name" value="Zinc finger 45-like"/>
    <property type="match status" value="1"/>
</dbReference>
<protein>
    <recommendedName>
        <fullName evidence="9">C2H2-type domain-containing protein</fullName>
    </recommendedName>
</protein>
<evidence type="ECO:0000256" key="8">
    <source>
        <dbReference type="SAM" id="MobiDB-lite"/>
    </source>
</evidence>
<feature type="compositionally biased region" description="Polar residues" evidence="8">
    <location>
        <begin position="200"/>
        <end position="210"/>
    </location>
</feature>
<evidence type="ECO:0000256" key="1">
    <source>
        <dbReference type="ARBA" id="ARBA00004123"/>
    </source>
</evidence>
<dbReference type="PROSITE" id="PS00028">
    <property type="entry name" value="ZINC_FINGER_C2H2_1"/>
    <property type="match status" value="9"/>
</dbReference>
<dbReference type="SUPFAM" id="SSF57667">
    <property type="entry name" value="beta-beta-alpha zinc fingers"/>
    <property type="match status" value="5"/>
</dbReference>
<dbReference type="GO" id="GO:0008270">
    <property type="term" value="F:zinc ion binding"/>
    <property type="evidence" value="ECO:0007669"/>
    <property type="project" value="UniProtKB-KW"/>
</dbReference>
<comment type="subcellular location">
    <subcellularLocation>
        <location evidence="1">Nucleus</location>
    </subcellularLocation>
</comment>
<feature type="domain" description="C2H2-type" evidence="9">
    <location>
        <begin position="511"/>
        <end position="538"/>
    </location>
</feature>
<dbReference type="InterPro" id="IPR036236">
    <property type="entry name" value="Znf_C2H2_sf"/>
</dbReference>
<dbReference type="SMART" id="SM00355">
    <property type="entry name" value="ZnF_C2H2"/>
    <property type="match status" value="12"/>
</dbReference>
<dbReference type="InterPro" id="IPR050888">
    <property type="entry name" value="ZnF_C2H2-type_TF"/>
</dbReference>
<evidence type="ECO:0000256" key="6">
    <source>
        <dbReference type="ARBA" id="ARBA00023242"/>
    </source>
</evidence>
<evidence type="ECO:0000256" key="7">
    <source>
        <dbReference type="PROSITE-ProRule" id="PRU00042"/>
    </source>
</evidence>
<sequence length="762" mass="87002">MGEPNIYCPLCCNDTFDSKQALFEHLFSISSNLICPVCTERFTTLEQLVAHLKRDYCTLINPQTSVIFEDNSQIETNESSLEKTNLKLDLNNDDNQENDIERQISTFHAIKINKNQGPEVGKMYVELLSKQLTKPCLQTQELKLVKEDGESRYVIVTSEESALNSGVAIVTKQNNDGTISLTTLKDSQTTLNMEDKTESENNVTLETSQETETDKSQEEIYSCNTCGVSFSSVLEHIQNYHNDQDVVVEEPLDDSNSGIPIEFEQVANEESSDKQTSRRMITETGDIIETPLIDVDDASEVQREPVKFVIPLKEETRDKQGRGYTRRYVQIDKFCNSVVKDIKPTEEENNGPYHKVVIKELQTTKGEKMKVYNCMSCNIYVSSLAEFNQHPCKVLKYPCSQCPVAYENSKSLCAHMKVHKTKMEFISGTTYIVPDKFECETCTTVFSTSKSLKLHKRMHDPIKSRPIEPPVETPEGTAASEDKFLCSVCDKLIPMDYRTIHQNSHKTTNKMNCDICNKKFHSREYLDMHMSVHNLDKVIVGKQDKSLPYMCLYCNRKFARPHEKVKHERIHTGEKPHSCEICGKAFRVSYCLTLHMRTHTGARPYACPHCDKRFKAHSVYNHHLLTHSEVRAYKCPFCPKAFKTSVQLAGHKNSHTKPFSCQQCNRPFASLYAVRVHMEVHARQNSLKFACTRCGASYARAFALKDHVRQAHRDLPAQLTLKDEEWMVQENADLDSDGMQLNKELPQEINELGMSSSELIVP</sequence>
<evidence type="ECO:0000259" key="9">
    <source>
        <dbReference type="PROSITE" id="PS50157"/>
    </source>
</evidence>
<feature type="non-terminal residue" evidence="10">
    <location>
        <position position="762"/>
    </location>
</feature>
<keyword evidence="3" id="KW-0677">Repeat</keyword>
<dbReference type="EMBL" id="OV170225">
    <property type="protein sequence ID" value="CAH0725690.1"/>
    <property type="molecule type" value="Genomic_DNA"/>
</dbReference>
<dbReference type="FunFam" id="3.30.160.60:FF:000634">
    <property type="entry name" value="Zinc finger X-chromosomal protein"/>
    <property type="match status" value="1"/>
</dbReference>
<keyword evidence="4 7" id="KW-0863">Zinc-finger</keyword>
<dbReference type="InterPro" id="IPR013087">
    <property type="entry name" value="Znf_C2H2_type"/>
</dbReference>
<evidence type="ECO:0000256" key="3">
    <source>
        <dbReference type="ARBA" id="ARBA00022737"/>
    </source>
</evidence>
<feature type="domain" description="C2H2-type" evidence="9">
    <location>
        <begin position="549"/>
        <end position="576"/>
    </location>
</feature>
<evidence type="ECO:0000256" key="2">
    <source>
        <dbReference type="ARBA" id="ARBA00022723"/>
    </source>
</evidence>
<dbReference type="AlphaFoldDB" id="A0A8J9VFZ8"/>
<dbReference type="GO" id="GO:0005634">
    <property type="term" value="C:nucleus"/>
    <property type="evidence" value="ECO:0007669"/>
    <property type="project" value="UniProtKB-SubCell"/>
</dbReference>
<feature type="domain" description="C2H2-type" evidence="9">
    <location>
        <begin position="689"/>
        <end position="717"/>
    </location>
</feature>
<dbReference type="PROSITE" id="PS50157">
    <property type="entry name" value="ZINC_FINGER_C2H2_2"/>
    <property type="match status" value="9"/>
</dbReference>
<evidence type="ECO:0000313" key="10">
    <source>
        <dbReference type="EMBL" id="CAH0725690.1"/>
    </source>
</evidence>
<feature type="domain" description="C2H2-type" evidence="9">
    <location>
        <begin position="437"/>
        <end position="464"/>
    </location>
</feature>
<feature type="domain" description="C2H2-type" evidence="9">
    <location>
        <begin position="577"/>
        <end position="604"/>
    </location>
</feature>
<dbReference type="Proteomes" id="UP000838878">
    <property type="component" value="Chromosome 5"/>
</dbReference>
<dbReference type="PANTHER" id="PTHR24406">
    <property type="entry name" value="TRANSCRIPTIONAL REPRESSOR CTCFL-RELATED"/>
    <property type="match status" value="1"/>
</dbReference>
<evidence type="ECO:0000256" key="4">
    <source>
        <dbReference type="ARBA" id="ARBA00022771"/>
    </source>
</evidence>
<feature type="region of interest" description="Disordered" evidence="8">
    <location>
        <begin position="193"/>
        <end position="216"/>
    </location>
</feature>
<accession>A0A8J9VFZ8</accession>
<feature type="domain" description="C2H2-type" evidence="9">
    <location>
        <begin position="605"/>
        <end position="632"/>
    </location>
</feature>
<feature type="domain" description="C2H2-type" evidence="9">
    <location>
        <begin position="659"/>
        <end position="686"/>
    </location>
</feature>
<name>A0A8J9VFZ8_9NEOP</name>
<keyword evidence="2" id="KW-0479">Metal-binding</keyword>
<feature type="domain" description="C2H2-type" evidence="9">
    <location>
        <begin position="633"/>
        <end position="660"/>
    </location>
</feature>
<dbReference type="OrthoDB" id="3437960at2759"/>
<proteinExistence type="predicted"/>
<gene>
    <name evidence="10" type="ORF">BINO364_LOCUS11253</name>
</gene>
<keyword evidence="6" id="KW-0539">Nucleus</keyword>
<evidence type="ECO:0000256" key="5">
    <source>
        <dbReference type="ARBA" id="ARBA00022833"/>
    </source>
</evidence>
<evidence type="ECO:0000313" key="11">
    <source>
        <dbReference type="Proteomes" id="UP000838878"/>
    </source>
</evidence>
<dbReference type="Gene3D" id="3.30.160.60">
    <property type="entry name" value="Classic Zinc Finger"/>
    <property type="match status" value="7"/>
</dbReference>
<keyword evidence="5" id="KW-0862">Zinc</keyword>
<feature type="domain" description="C2H2-type" evidence="9">
    <location>
        <begin position="397"/>
        <end position="424"/>
    </location>
</feature>